<accession>A0A1M5YUW2</accession>
<gene>
    <name evidence="1" type="ORF">SAMN02745129_4460</name>
</gene>
<organism evidence="1 2">
    <name type="scientific">Ferrimonas marina</name>
    <dbReference type="NCBI Taxonomy" id="299255"/>
    <lineage>
        <taxon>Bacteria</taxon>
        <taxon>Pseudomonadati</taxon>
        <taxon>Pseudomonadota</taxon>
        <taxon>Gammaproteobacteria</taxon>
        <taxon>Alteromonadales</taxon>
        <taxon>Ferrimonadaceae</taxon>
        <taxon>Ferrimonas</taxon>
    </lineage>
</organism>
<protein>
    <submittedName>
        <fullName evidence="1">Uncharacterized protein</fullName>
    </submittedName>
</protein>
<dbReference type="STRING" id="299255.SAMN02745129_4460"/>
<sequence>MGKSGAQVGSFICYQSGFDEGTLSPLVGMYETFAWEHHREACMYMLELLEGLDGA</sequence>
<dbReference type="AlphaFoldDB" id="A0A1M5YUW2"/>
<reference evidence="1 2" key="1">
    <citation type="submission" date="2016-11" db="EMBL/GenBank/DDBJ databases">
        <authorList>
            <person name="Jaros S."/>
            <person name="Januszkiewicz K."/>
            <person name="Wedrychowicz H."/>
        </authorList>
    </citation>
    <scope>NUCLEOTIDE SEQUENCE [LARGE SCALE GENOMIC DNA]</scope>
    <source>
        <strain evidence="1 2">DSM 16917</strain>
    </source>
</reference>
<keyword evidence="2" id="KW-1185">Reference proteome</keyword>
<proteinExistence type="predicted"/>
<evidence type="ECO:0000313" key="1">
    <source>
        <dbReference type="EMBL" id="SHI15620.1"/>
    </source>
</evidence>
<dbReference type="Proteomes" id="UP000184268">
    <property type="component" value="Unassembled WGS sequence"/>
</dbReference>
<evidence type="ECO:0000313" key="2">
    <source>
        <dbReference type="Proteomes" id="UP000184268"/>
    </source>
</evidence>
<name>A0A1M5YUW2_9GAMM</name>
<dbReference type="EMBL" id="FQXG01000008">
    <property type="protein sequence ID" value="SHI15620.1"/>
    <property type="molecule type" value="Genomic_DNA"/>
</dbReference>